<evidence type="ECO:0000256" key="8">
    <source>
        <dbReference type="ARBA" id="ARBA00022741"/>
    </source>
</evidence>
<dbReference type="InterPro" id="IPR001789">
    <property type="entry name" value="Sig_transdc_resp-reg_receiver"/>
</dbReference>
<dbReference type="CDD" id="cd00130">
    <property type="entry name" value="PAS"/>
    <property type="match status" value="3"/>
</dbReference>
<evidence type="ECO:0000256" key="4">
    <source>
        <dbReference type="ARBA" id="ARBA00022475"/>
    </source>
</evidence>
<evidence type="ECO:0000256" key="12">
    <source>
        <dbReference type="ARBA" id="ARBA00023012"/>
    </source>
</evidence>
<dbReference type="PANTHER" id="PTHR45339">
    <property type="entry name" value="HYBRID SIGNAL TRANSDUCTION HISTIDINE KINASE J"/>
    <property type="match status" value="1"/>
</dbReference>
<feature type="compositionally biased region" description="Polar residues" evidence="18">
    <location>
        <begin position="931"/>
        <end position="942"/>
    </location>
</feature>
<dbReference type="CDD" id="cd16922">
    <property type="entry name" value="HATPase_EvgS-ArcB-TorS-like"/>
    <property type="match status" value="1"/>
</dbReference>
<gene>
    <name evidence="25" type="ORF">Thi970DRAFT_04079</name>
</gene>
<dbReference type="FunFam" id="3.30.565.10:FF:000010">
    <property type="entry name" value="Sensor histidine kinase RcsC"/>
    <property type="match status" value="1"/>
</dbReference>
<keyword evidence="11 19" id="KW-1133">Transmembrane helix</keyword>
<evidence type="ECO:0000256" key="19">
    <source>
        <dbReference type="SAM" id="Phobius"/>
    </source>
</evidence>
<evidence type="ECO:0000256" key="15">
    <source>
        <dbReference type="ARBA" id="ARBA00068150"/>
    </source>
</evidence>
<keyword evidence="12" id="KW-0902">Two-component regulatory system</keyword>
<evidence type="ECO:0000256" key="6">
    <source>
        <dbReference type="ARBA" id="ARBA00022679"/>
    </source>
</evidence>
<comment type="catalytic activity">
    <reaction evidence="1">
        <text>ATP + protein L-histidine = ADP + protein N-phospho-L-histidine.</text>
        <dbReference type="EC" id="2.7.13.3"/>
    </reaction>
</comment>
<evidence type="ECO:0000256" key="5">
    <source>
        <dbReference type="ARBA" id="ARBA00022553"/>
    </source>
</evidence>
<dbReference type="InterPro" id="IPR013656">
    <property type="entry name" value="PAS_4"/>
</dbReference>
<evidence type="ECO:0000256" key="18">
    <source>
        <dbReference type="SAM" id="MobiDB-lite"/>
    </source>
</evidence>
<evidence type="ECO:0000259" key="20">
    <source>
        <dbReference type="PROSITE" id="PS50109"/>
    </source>
</evidence>
<feature type="domain" description="HPt" evidence="24">
    <location>
        <begin position="856"/>
        <end position="963"/>
    </location>
</feature>
<dbReference type="GO" id="GO:0006355">
    <property type="term" value="P:regulation of DNA-templated transcription"/>
    <property type="evidence" value="ECO:0007669"/>
    <property type="project" value="InterPro"/>
</dbReference>
<feature type="compositionally biased region" description="Pro residues" evidence="18">
    <location>
        <begin position="831"/>
        <end position="842"/>
    </location>
</feature>
<keyword evidence="8" id="KW-0547">Nucleotide-binding</keyword>
<keyword evidence="4" id="KW-1003">Cell membrane</keyword>
<dbReference type="AlphaFoldDB" id="H8Z536"/>
<keyword evidence="26" id="KW-1185">Reference proteome</keyword>
<proteinExistence type="predicted"/>
<dbReference type="InterPro" id="IPR003594">
    <property type="entry name" value="HATPase_dom"/>
</dbReference>
<reference evidence="25 26" key="2">
    <citation type="submission" date="2011-11" db="EMBL/GenBank/DDBJ databases">
        <authorList>
            <consortium name="US DOE Joint Genome Institute"/>
            <person name="Lucas S."/>
            <person name="Han J."/>
            <person name="Lapidus A."/>
            <person name="Cheng J.-F."/>
            <person name="Goodwin L."/>
            <person name="Pitluck S."/>
            <person name="Peters L."/>
            <person name="Ovchinnikova G."/>
            <person name="Zhang X."/>
            <person name="Detter J.C."/>
            <person name="Han C."/>
            <person name="Tapia R."/>
            <person name="Land M."/>
            <person name="Hauser L."/>
            <person name="Kyrpides N."/>
            <person name="Ivanova N."/>
            <person name="Pagani I."/>
            <person name="Vogl K."/>
            <person name="Liu Z."/>
            <person name="Overmann J."/>
            <person name="Frigaard N.-U."/>
            <person name="Bryant D."/>
            <person name="Woyke T."/>
        </authorList>
    </citation>
    <scope>NUCLEOTIDE SEQUENCE [LARGE SCALE GENOMIC DNA]</scope>
    <source>
        <strain evidence="25 26">970</strain>
    </source>
</reference>
<feature type="region of interest" description="Disordered" evidence="18">
    <location>
        <begin position="815"/>
        <end position="843"/>
    </location>
</feature>
<dbReference type="PANTHER" id="PTHR45339:SF1">
    <property type="entry name" value="HYBRID SIGNAL TRANSDUCTION HISTIDINE KINASE J"/>
    <property type="match status" value="1"/>
</dbReference>
<dbReference type="InterPro" id="IPR035965">
    <property type="entry name" value="PAS-like_dom_sf"/>
</dbReference>
<dbReference type="InterPro" id="IPR036641">
    <property type="entry name" value="HPT_dom_sf"/>
</dbReference>
<dbReference type="SUPFAM" id="SSF47226">
    <property type="entry name" value="Histidine-containing phosphotransfer domain, HPT domain"/>
    <property type="match status" value="1"/>
</dbReference>
<dbReference type="RefSeq" id="WP_009150846.1">
    <property type="nucleotide sequence ID" value="NZ_CP121471.1"/>
</dbReference>
<feature type="modified residue" description="4-aspartylphosphate" evidence="17">
    <location>
        <position position="745"/>
    </location>
</feature>
<dbReference type="Gene3D" id="3.40.50.2300">
    <property type="match status" value="1"/>
</dbReference>
<dbReference type="PROSITE" id="PS50110">
    <property type="entry name" value="RESPONSE_REGULATORY"/>
    <property type="match status" value="1"/>
</dbReference>
<dbReference type="CDD" id="cd00082">
    <property type="entry name" value="HisKA"/>
    <property type="match status" value="1"/>
</dbReference>
<dbReference type="EC" id="2.7.13.3" evidence="3"/>
<dbReference type="GO" id="GO:0000155">
    <property type="term" value="F:phosphorelay sensor kinase activity"/>
    <property type="evidence" value="ECO:0007669"/>
    <property type="project" value="InterPro"/>
</dbReference>
<feature type="transmembrane region" description="Helical" evidence="19">
    <location>
        <begin position="20"/>
        <end position="42"/>
    </location>
</feature>
<feature type="domain" description="PAS" evidence="22">
    <location>
        <begin position="313"/>
        <end position="386"/>
    </location>
</feature>
<evidence type="ECO:0000259" key="22">
    <source>
        <dbReference type="PROSITE" id="PS50112"/>
    </source>
</evidence>
<evidence type="ECO:0000256" key="13">
    <source>
        <dbReference type="ARBA" id="ARBA00023136"/>
    </source>
</evidence>
<dbReference type="InterPro" id="IPR000700">
    <property type="entry name" value="PAS-assoc_C"/>
</dbReference>
<dbReference type="PRINTS" id="PR00344">
    <property type="entry name" value="BCTRLSENSOR"/>
</dbReference>
<dbReference type="FunFam" id="1.10.287.130:FF:000002">
    <property type="entry name" value="Two-component osmosensing histidine kinase"/>
    <property type="match status" value="1"/>
</dbReference>
<dbReference type="Gene3D" id="1.20.120.160">
    <property type="entry name" value="HPT domain"/>
    <property type="match status" value="1"/>
</dbReference>
<evidence type="ECO:0000256" key="10">
    <source>
        <dbReference type="ARBA" id="ARBA00022840"/>
    </source>
</evidence>
<dbReference type="eggNOG" id="COG5002">
    <property type="taxonomic scope" value="Bacteria"/>
</dbReference>
<dbReference type="InterPro" id="IPR005467">
    <property type="entry name" value="His_kinase_dom"/>
</dbReference>
<dbReference type="InterPro" id="IPR001610">
    <property type="entry name" value="PAC"/>
</dbReference>
<keyword evidence="5 17" id="KW-0597">Phosphoprotein</keyword>
<dbReference type="Gene3D" id="1.10.287.130">
    <property type="match status" value="1"/>
</dbReference>
<name>H8Z536_9GAMM</name>
<dbReference type="Pfam" id="PF00989">
    <property type="entry name" value="PAS"/>
    <property type="match status" value="1"/>
</dbReference>
<dbReference type="Gene3D" id="3.30.565.10">
    <property type="entry name" value="Histidine kinase-like ATPase, C-terminal domain"/>
    <property type="match status" value="1"/>
</dbReference>
<dbReference type="InterPro" id="IPR003661">
    <property type="entry name" value="HisK_dim/P_dom"/>
</dbReference>
<dbReference type="CDD" id="cd00088">
    <property type="entry name" value="HPT"/>
    <property type="match status" value="1"/>
</dbReference>
<evidence type="ECO:0000256" key="17">
    <source>
        <dbReference type="PROSITE-ProRule" id="PRU00169"/>
    </source>
</evidence>
<feature type="modified residue" description="Phosphohistidine" evidence="16">
    <location>
        <position position="895"/>
    </location>
</feature>
<evidence type="ECO:0000259" key="21">
    <source>
        <dbReference type="PROSITE" id="PS50110"/>
    </source>
</evidence>
<evidence type="ECO:0000256" key="11">
    <source>
        <dbReference type="ARBA" id="ARBA00022989"/>
    </source>
</evidence>
<dbReference type="GO" id="GO:0005886">
    <property type="term" value="C:plasma membrane"/>
    <property type="evidence" value="ECO:0007669"/>
    <property type="project" value="UniProtKB-SubCell"/>
</dbReference>
<evidence type="ECO:0000259" key="24">
    <source>
        <dbReference type="PROSITE" id="PS50894"/>
    </source>
</evidence>
<dbReference type="PROSITE" id="PS50109">
    <property type="entry name" value="HIS_KIN"/>
    <property type="match status" value="1"/>
</dbReference>
<evidence type="ECO:0000256" key="7">
    <source>
        <dbReference type="ARBA" id="ARBA00022692"/>
    </source>
</evidence>
<evidence type="ECO:0000256" key="3">
    <source>
        <dbReference type="ARBA" id="ARBA00012438"/>
    </source>
</evidence>
<dbReference type="InterPro" id="IPR000014">
    <property type="entry name" value="PAS"/>
</dbReference>
<evidence type="ECO:0000313" key="26">
    <source>
        <dbReference type="Proteomes" id="UP000002964"/>
    </source>
</evidence>
<organism evidence="25 26">
    <name type="scientific">Thiorhodovibrio frisius</name>
    <dbReference type="NCBI Taxonomy" id="631362"/>
    <lineage>
        <taxon>Bacteria</taxon>
        <taxon>Pseudomonadati</taxon>
        <taxon>Pseudomonadota</taxon>
        <taxon>Gammaproteobacteria</taxon>
        <taxon>Chromatiales</taxon>
        <taxon>Chromatiaceae</taxon>
        <taxon>Thiorhodovibrio</taxon>
    </lineage>
</organism>
<keyword evidence="7 19" id="KW-0812">Transmembrane</keyword>
<sequence>MNSAPEVAQSDWLAQLLDWSSLWSLALVAALVSGSLLLILIWQRKLVAEIAKRKNAERELRKLSRVIEQSPAAVLITDTQGRIEYVNPAFCDVTGYSLAEVLGRNPSILNSGLQDAAQYRQLWGRICGGKVWRGELANKRKDGAIFWEHAAISPILDEQGAITHFFAVKEDITERKRAETELAASEARFRGLFEAATIPLAEMQASGEILAFNPIFTQTFGWTLAEIPDLAHWWTCVFPDPAYRERVQADWTLVSQASLAGEQQLAPWEYRMTCADGAHKQVLVSLRAFGASLVVSFVDVTEMRRSERALQDQLRLQEALIDTIPNPIFIKDAEARFIGCNRAYEQAFGTTREFMRGKTVLELPYLPDETRAAYQAEDAQVIAESGLRHHELCMPFADGREHDVLYWVAGFTLSDGRCGGLIGIMVDISALKEAQRLAEEATRAKSEFLANISHEIRTPMTAVLGMAHLALNTELSAQQRDYLSKLESAAKSLLRLIDDVLDYAKIEAGRLVIEPTECSLDQLLAELDASLAARADEKGLELLYRIAPDVPQALVGDSARLGQVLGSLIDNAIKFTERGEVTVTVARVAVEGGGVRLRFEVSDTGIGVSEVQRAQLFQPFSQLDGSMTRKYGGAGLGLACCQRLVSLMGGEIRVDSEPGVGSTFWFSAPLAAGTAPGVSPWSLPSAVQACRALIVSAQPSLALVIGEMFDAMGLLAGAASSAAEALTTLHRAAELARPFDLLLCDWPPPDMAEVELIRELGKLPEHARPKVVALARPRDHQRLQAQPESLQLFAVIAKPVRPQALADTLLAIQSPQRHPQQPTHHRSSPSPLRPDSPLPPLPGFDTASAIARLAGETLVYRKLLIRFARDQRDTPVRLRALIDLGDLDGAEHLAHTLKGASGSLGHDTLAQAAATLEDCLRERGGGGTVQPARTHQSESTSAPDVESKLAAALDQVAQTLVAALQTLQPLAAESPAVVSDAHPPGREGTKELRALLEALQPDVRARRATRCRASLKTIEAANWPESQAGDASKLASQLRSYRFQDAGKTIARMLSRIEDASITNRKD</sequence>
<dbReference type="HOGENOM" id="CLU_288192_0_0_6"/>
<evidence type="ECO:0000256" key="9">
    <source>
        <dbReference type="ARBA" id="ARBA00022777"/>
    </source>
</evidence>
<feature type="domain" description="PAC" evidence="23">
    <location>
        <begin position="132"/>
        <end position="184"/>
    </location>
</feature>
<dbReference type="SMART" id="SM00388">
    <property type="entry name" value="HisKA"/>
    <property type="match status" value="1"/>
</dbReference>
<feature type="region of interest" description="Disordered" evidence="18">
    <location>
        <begin position="922"/>
        <end position="946"/>
    </location>
</feature>
<dbReference type="Pfam" id="PF01627">
    <property type="entry name" value="Hpt"/>
    <property type="match status" value="1"/>
</dbReference>
<feature type="domain" description="PAS" evidence="22">
    <location>
        <begin position="185"/>
        <end position="227"/>
    </location>
</feature>
<comment type="subcellular location">
    <subcellularLocation>
        <location evidence="2">Cell membrane</location>
        <topology evidence="2">Multi-pass membrane protein</topology>
    </subcellularLocation>
</comment>
<feature type="domain" description="Response regulatory" evidence="21">
    <location>
        <begin position="691"/>
        <end position="813"/>
    </location>
</feature>
<feature type="domain" description="Histidine kinase" evidence="20">
    <location>
        <begin position="451"/>
        <end position="672"/>
    </location>
</feature>
<dbReference type="InterPro" id="IPR013767">
    <property type="entry name" value="PAS_fold"/>
</dbReference>
<reference evidence="26" key="1">
    <citation type="submission" date="2011-06" db="EMBL/GenBank/DDBJ databases">
        <authorList>
            <consortium name="US DOE Joint Genome Institute (JGI-PGF)"/>
            <person name="Lucas S."/>
            <person name="Han J."/>
            <person name="Lapidus A."/>
            <person name="Cheng J.-F."/>
            <person name="Goodwin L."/>
            <person name="Pitluck S."/>
            <person name="Peters L."/>
            <person name="Land M.L."/>
            <person name="Hauser L."/>
            <person name="Vogl K."/>
            <person name="Liu Z."/>
            <person name="Overmann J."/>
            <person name="Frigaard N.-U."/>
            <person name="Bryant D.A."/>
            <person name="Woyke T.J."/>
        </authorList>
    </citation>
    <scope>NUCLEOTIDE SEQUENCE [LARGE SCALE GENOMIC DNA]</scope>
    <source>
        <strain evidence="26">970</strain>
    </source>
</reference>
<dbReference type="InterPro" id="IPR036890">
    <property type="entry name" value="HATPase_C_sf"/>
</dbReference>
<dbReference type="SUPFAM" id="SSF55785">
    <property type="entry name" value="PYP-like sensor domain (PAS domain)"/>
    <property type="match status" value="3"/>
</dbReference>
<evidence type="ECO:0000256" key="14">
    <source>
        <dbReference type="ARBA" id="ARBA00064003"/>
    </source>
</evidence>
<evidence type="ECO:0000313" key="25">
    <source>
        <dbReference type="EMBL" id="EIC20443.1"/>
    </source>
</evidence>
<evidence type="ECO:0000256" key="16">
    <source>
        <dbReference type="PROSITE-ProRule" id="PRU00110"/>
    </source>
</evidence>
<evidence type="ECO:0000259" key="23">
    <source>
        <dbReference type="PROSITE" id="PS50113"/>
    </source>
</evidence>
<dbReference type="PROSITE" id="PS50112">
    <property type="entry name" value="PAS"/>
    <property type="match status" value="3"/>
</dbReference>
<evidence type="ECO:0000256" key="2">
    <source>
        <dbReference type="ARBA" id="ARBA00004651"/>
    </source>
</evidence>
<dbReference type="SMART" id="SM00091">
    <property type="entry name" value="PAS"/>
    <property type="match status" value="3"/>
</dbReference>
<dbReference type="InterPro" id="IPR011006">
    <property type="entry name" value="CheY-like_superfamily"/>
</dbReference>
<dbReference type="Pfam" id="PF00512">
    <property type="entry name" value="HisKA"/>
    <property type="match status" value="1"/>
</dbReference>
<feature type="domain" description="PAS" evidence="22">
    <location>
        <begin position="59"/>
        <end position="105"/>
    </location>
</feature>
<dbReference type="InterPro" id="IPR008207">
    <property type="entry name" value="Sig_transdc_His_kin_Hpt_dom"/>
</dbReference>
<keyword evidence="13 19" id="KW-0472">Membrane</keyword>
<keyword evidence="10" id="KW-0067">ATP-binding</keyword>
<dbReference type="Proteomes" id="UP000002964">
    <property type="component" value="Unassembled WGS sequence"/>
</dbReference>
<keyword evidence="6" id="KW-0808">Transferase</keyword>
<dbReference type="GO" id="GO:0005524">
    <property type="term" value="F:ATP binding"/>
    <property type="evidence" value="ECO:0007669"/>
    <property type="project" value="UniProtKB-KW"/>
</dbReference>
<dbReference type="Pfam" id="PF08448">
    <property type="entry name" value="PAS_4"/>
    <property type="match status" value="1"/>
</dbReference>
<dbReference type="SUPFAM" id="SSF47384">
    <property type="entry name" value="Homodimeric domain of signal transducing histidine kinase"/>
    <property type="match status" value="1"/>
</dbReference>
<dbReference type="PROSITE" id="PS50113">
    <property type="entry name" value="PAC"/>
    <property type="match status" value="1"/>
</dbReference>
<dbReference type="SMART" id="SM00448">
    <property type="entry name" value="REC"/>
    <property type="match status" value="1"/>
</dbReference>
<protein>
    <recommendedName>
        <fullName evidence="15">Sensory/regulatory protein RpfC</fullName>
        <ecNumber evidence="3">2.7.13.3</ecNumber>
    </recommendedName>
</protein>
<dbReference type="PROSITE" id="PS50894">
    <property type="entry name" value="HPT"/>
    <property type="match status" value="1"/>
</dbReference>
<dbReference type="SUPFAM" id="SSF55874">
    <property type="entry name" value="ATPase domain of HSP90 chaperone/DNA topoisomerase II/histidine kinase"/>
    <property type="match status" value="1"/>
</dbReference>
<dbReference type="NCBIfam" id="TIGR00229">
    <property type="entry name" value="sensory_box"/>
    <property type="match status" value="3"/>
</dbReference>
<evidence type="ECO:0000256" key="1">
    <source>
        <dbReference type="ARBA" id="ARBA00000085"/>
    </source>
</evidence>
<comment type="subunit">
    <text evidence="14">At low DSF concentrations, interacts with RpfF.</text>
</comment>
<dbReference type="SUPFAM" id="SSF52172">
    <property type="entry name" value="CheY-like"/>
    <property type="match status" value="1"/>
</dbReference>
<dbReference type="InterPro" id="IPR036097">
    <property type="entry name" value="HisK_dim/P_sf"/>
</dbReference>
<dbReference type="SMART" id="SM00387">
    <property type="entry name" value="HATPase_c"/>
    <property type="match status" value="1"/>
</dbReference>
<dbReference type="SMART" id="SM00086">
    <property type="entry name" value="PAC"/>
    <property type="match status" value="2"/>
</dbReference>
<dbReference type="STRING" id="631362.Thi970DRAFT_04079"/>
<dbReference type="InterPro" id="IPR004358">
    <property type="entry name" value="Sig_transdc_His_kin-like_C"/>
</dbReference>
<dbReference type="Pfam" id="PF02518">
    <property type="entry name" value="HATPase_c"/>
    <property type="match status" value="1"/>
</dbReference>
<accession>H8Z536</accession>
<dbReference type="EMBL" id="JH603170">
    <property type="protein sequence ID" value="EIC20443.1"/>
    <property type="molecule type" value="Genomic_DNA"/>
</dbReference>
<dbReference type="Gene3D" id="3.30.450.20">
    <property type="entry name" value="PAS domain"/>
    <property type="match status" value="3"/>
</dbReference>
<dbReference type="OrthoDB" id="5555106at2"/>
<keyword evidence="9" id="KW-0418">Kinase</keyword>